<feature type="domain" description="DUF218" evidence="3">
    <location>
        <begin position="68"/>
        <end position="206"/>
    </location>
</feature>
<dbReference type="Proteomes" id="UP001596047">
    <property type="component" value="Unassembled WGS sequence"/>
</dbReference>
<feature type="compositionally biased region" description="Low complexity" evidence="1">
    <location>
        <begin position="1"/>
        <end position="15"/>
    </location>
</feature>
<dbReference type="InterPro" id="IPR051599">
    <property type="entry name" value="Cell_Envelope_Assoc"/>
</dbReference>
<evidence type="ECO:0000313" key="5">
    <source>
        <dbReference type="Proteomes" id="UP001596047"/>
    </source>
</evidence>
<accession>A0ABW0VUF3</accession>
<evidence type="ECO:0000313" key="4">
    <source>
        <dbReference type="EMBL" id="MFC5648414.1"/>
    </source>
</evidence>
<reference evidence="5" key="1">
    <citation type="journal article" date="2019" name="Int. J. Syst. Evol. Microbiol.">
        <title>The Global Catalogue of Microorganisms (GCM) 10K type strain sequencing project: providing services to taxonomists for standard genome sequencing and annotation.</title>
        <authorList>
            <consortium name="The Broad Institute Genomics Platform"/>
            <consortium name="The Broad Institute Genome Sequencing Center for Infectious Disease"/>
            <person name="Wu L."/>
            <person name="Ma J."/>
        </authorList>
    </citation>
    <scope>NUCLEOTIDE SEQUENCE [LARGE SCALE GENOMIC DNA]</scope>
    <source>
        <strain evidence="5">CGMCC 1.3240</strain>
    </source>
</reference>
<evidence type="ECO:0000256" key="1">
    <source>
        <dbReference type="SAM" id="MobiDB-lite"/>
    </source>
</evidence>
<evidence type="ECO:0000256" key="2">
    <source>
        <dbReference type="SAM" id="Phobius"/>
    </source>
</evidence>
<keyword evidence="2" id="KW-0812">Transmembrane</keyword>
<protein>
    <submittedName>
        <fullName evidence="4">YdcF family protein</fullName>
    </submittedName>
</protein>
<dbReference type="InterPro" id="IPR014729">
    <property type="entry name" value="Rossmann-like_a/b/a_fold"/>
</dbReference>
<dbReference type="CDD" id="cd06259">
    <property type="entry name" value="YdcF-like"/>
    <property type="match status" value="1"/>
</dbReference>
<keyword evidence="5" id="KW-1185">Reference proteome</keyword>
<dbReference type="InterPro" id="IPR003848">
    <property type="entry name" value="DUF218"/>
</dbReference>
<dbReference type="PANTHER" id="PTHR30336">
    <property type="entry name" value="INNER MEMBRANE PROTEIN, PROBABLE PERMEASE"/>
    <property type="match status" value="1"/>
</dbReference>
<name>A0ABW0VUF3_9BACL</name>
<proteinExistence type="predicted"/>
<dbReference type="Gene3D" id="3.40.50.620">
    <property type="entry name" value="HUPs"/>
    <property type="match status" value="1"/>
</dbReference>
<dbReference type="RefSeq" id="WP_379186876.1">
    <property type="nucleotide sequence ID" value="NZ_JBHSOW010000016.1"/>
</dbReference>
<comment type="caution">
    <text evidence="4">The sequence shown here is derived from an EMBL/GenBank/DDBJ whole genome shotgun (WGS) entry which is preliminary data.</text>
</comment>
<dbReference type="PANTHER" id="PTHR30336:SF20">
    <property type="entry name" value="DUF218 DOMAIN-CONTAINING PROTEIN"/>
    <property type="match status" value="1"/>
</dbReference>
<feature type="region of interest" description="Disordered" evidence="1">
    <location>
        <begin position="1"/>
        <end position="21"/>
    </location>
</feature>
<dbReference type="EMBL" id="JBHSOW010000016">
    <property type="protein sequence ID" value="MFC5648414.1"/>
    <property type="molecule type" value="Genomic_DNA"/>
</dbReference>
<keyword evidence="2" id="KW-1133">Transmembrane helix</keyword>
<keyword evidence="2" id="KW-0472">Membrane</keyword>
<sequence>MKSAVKPAAAKSAVKPVRHKKRSRKRFRPVVLLLRIAAWTAAVGVFWCAYLLWVINSYEVPKPIPKADAAIVLGASLWSDEPSPGLRERLEYAFNLYKHGNVQHLILTGGLDHNGSTLTEAEGMRNYLVEKGIPKERLVLENDARSTYENLLFSKPIAKKNGWDKLIIVTNDYHSPRSAEIADYLGYTNTAVLGFKSQVLSTARNQSREVLAFTKWKMDSLLLRIGLQMPDTPF</sequence>
<organism evidence="4 5">
    <name type="scientific">Paenibacillus solisilvae</name>
    <dbReference type="NCBI Taxonomy" id="2486751"/>
    <lineage>
        <taxon>Bacteria</taxon>
        <taxon>Bacillati</taxon>
        <taxon>Bacillota</taxon>
        <taxon>Bacilli</taxon>
        <taxon>Bacillales</taxon>
        <taxon>Paenibacillaceae</taxon>
        <taxon>Paenibacillus</taxon>
    </lineage>
</organism>
<feature type="transmembrane region" description="Helical" evidence="2">
    <location>
        <begin position="30"/>
        <end position="53"/>
    </location>
</feature>
<dbReference type="Pfam" id="PF02698">
    <property type="entry name" value="DUF218"/>
    <property type="match status" value="1"/>
</dbReference>
<gene>
    <name evidence="4" type="ORF">ACFPYJ_04610</name>
</gene>
<evidence type="ECO:0000259" key="3">
    <source>
        <dbReference type="Pfam" id="PF02698"/>
    </source>
</evidence>